<evidence type="ECO:0000256" key="2">
    <source>
        <dbReference type="SAM" id="MobiDB-lite"/>
    </source>
</evidence>
<evidence type="ECO:0000313" key="6">
    <source>
        <dbReference type="Proteomes" id="UP000186583"/>
    </source>
</evidence>
<evidence type="ECO:0000256" key="1">
    <source>
        <dbReference type="ARBA" id="ARBA00005724"/>
    </source>
</evidence>
<dbReference type="PANTHER" id="PTHR20959:SF1">
    <property type="entry name" value="TRANSPORT AND GOLGI ORGANIZATION PROTEIN 6 HOMOLOG"/>
    <property type="match status" value="1"/>
</dbReference>
<dbReference type="InterPro" id="IPR016024">
    <property type="entry name" value="ARM-type_fold"/>
</dbReference>
<organism evidence="5 6">
    <name type="scientific">Colletotrichum chlorophyti</name>
    <dbReference type="NCBI Taxonomy" id="708187"/>
    <lineage>
        <taxon>Eukaryota</taxon>
        <taxon>Fungi</taxon>
        <taxon>Dikarya</taxon>
        <taxon>Ascomycota</taxon>
        <taxon>Pezizomycotina</taxon>
        <taxon>Sordariomycetes</taxon>
        <taxon>Hypocreomycetidae</taxon>
        <taxon>Glomerellales</taxon>
        <taxon>Glomerellaceae</taxon>
        <taxon>Colletotrichum</taxon>
    </lineage>
</organism>
<dbReference type="InterPro" id="IPR011989">
    <property type="entry name" value="ARM-like"/>
</dbReference>
<dbReference type="SUPFAM" id="SSF48371">
    <property type="entry name" value="ARM repeat"/>
    <property type="match status" value="1"/>
</dbReference>
<dbReference type="Pfam" id="PF10304">
    <property type="entry name" value="RTP1_C2"/>
    <property type="match status" value="1"/>
</dbReference>
<evidence type="ECO:0000259" key="3">
    <source>
        <dbReference type="Pfam" id="PF10304"/>
    </source>
</evidence>
<name>A0A1Q8RY86_9PEZI</name>
<feature type="domain" description="RNA polymerase II assembly factor Rtp1 C-terminal" evidence="3">
    <location>
        <begin position="817"/>
        <end position="849"/>
    </location>
</feature>
<dbReference type="InterPro" id="IPR019414">
    <property type="entry name" value="Rtp1_C2"/>
</dbReference>
<protein>
    <submittedName>
        <fullName evidence="5">RNA polymerase II assembly factor RTP1</fullName>
    </submittedName>
</protein>
<dbReference type="GO" id="GO:0009306">
    <property type="term" value="P:protein secretion"/>
    <property type="evidence" value="ECO:0007669"/>
    <property type="project" value="TreeGrafter"/>
</dbReference>
<accession>A0A1Q8RY86</accession>
<feature type="domain" description="RNA polymerase II assembly factor Rtp1 C-terminal" evidence="4">
    <location>
        <begin position="548"/>
        <end position="649"/>
    </location>
</feature>
<comment type="caution">
    <text evidence="5">The sequence shown here is derived from an EMBL/GenBank/DDBJ whole genome shotgun (WGS) entry which is preliminary data.</text>
</comment>
<dbReference type="Gene3D" id="1.25.10.10">
    <property type="entry name" value="Leucine-rich Repeat Variant"/>
    <property type="match status" value="1"/>
</dbReference>
<dbReference type="Proteomes" id="UP000186583">
    <property type="component" value="Unassembled WGS sequence"/>
</dbReference>
<dbReference type="InterPro" id="IPR019451">
    <property type="entry name" value="Rtp1_C1"/>
</dbReference>
<dbReference type="Pfam" id="PF10363">
    <property type="entry name" value="RTP1_C1"/>
    <property type="match status" value="1"/>
</dbReference>
<keyword evidence="6" id="KW-1185">Reference proteome</keyword>
<dbReference type="OrthoDB" id="39591at2759"/>
<proteinExistence type="inferred from homology"/>
<gene>
    <name evidence="5" type="ORF">CCHL11_01369</name>
</gene>
<comment type="similarity">
    <text evidence="1">Belongs to the Tango6 family.</text>
</comment>
<sequence>MESDTPGKEHHSKLANDLLDVGKRAFDPSSDRASRNIAQREFRQLIDGNGSWNLLPVLNALIKPNVAPTWLRSELMKILTLVPLRPDGVRGTMEFIFSVHPSSTVKASEAATPQKKGANITQEAMAVVTRILTSPPATVPPNVWFSAVAPQLIVLLDGDEGPELTTAAAQIIMFGVLGRRQFGSPGSPGWNVFVEPLLCNLNPSRKEPSAATNNSPDIVDLSRKAVIVSADELFTTLQRLSSLIHSTPYPAQTRRMLDPVVIQLWAISCYANGDPKLEERYSKPARSLLHTFLKLSASIPALRLITENLIYRGESTNEPRWQFQVTAEGSFETIATPLGQDAQFQELNWSEISNRSEALVRLMSASCTPEETSTFFLELLSRWLQSTTSTKNTKVLFQPEEQETTNYIKKLLEVTVLQRMLEKIPDKLISRVTQVLELATQILDPGGLQEQPDDIIAVALSLLNLVITAPNFKSSNLEPEVIQSLETALDTLNTAGRSEVSVTAGNLALLLRYRDAIDPTEEDAFVPSDKQVEDRRIYKLAMEYITQADNPPPVRSEGLNLISGLVASNSSVLDIQATLVLLSSILQDGEDFINLRVIKLFTQLANRHPKAASQEILEHYLDAKETSTTDVRLRFGEALLQVIERLGETFTGDVAKRVCETLLSIAGRRGYRPKTEAKQAREKRLQDMKKKQAEDAWGGDVPDLGDDLTEEEQAKNDILTQIVEGWESRRGSEDVRMRASSLSIFAAGLETNISGIGPDLVSIAVDLCVNILTLEREIETGILRRAAIMLVLGFVRALDAAKQSGRRLGFGLTDQSREDIMRTLKYVAVTDNDGLVQQHARDVIESLENWQLSTLLPPESTTTEPNIGRLAGLTINQDRSLHSVNTNRPRIEEVE</sequence>
<dbReference type="InterPro" id="IPR039600">
    <property type="entry name" value="TANGO6/Rtp1"/>
</dbReference>
<reference evidence="5 6" key="1">
    <citation type="submission" date="2016-11" db="EMBL/GenBank/DDBJ databases">
        <title>Draft Genome Assembly of Colletotrichum chlorophyti a pathogen of herbaceous plants.</title>
        <authorList>
            <person name="Gan P."/>
            <person name="Narusaka M."/>
            <person name="Tsushima A."/>
            <person name="Narusaka Y."/>
            <person name="Takano Y."/>
            <person name="Shirasu K."/>
        </authorList>
    </citation>
    <scope>NUCLEOTIDE SEQUENCE [LARGE SCALE GENOMIC DNA]</scope>
    <source>
        <strain evidence="5 6">NTL11</strain>
    </source>
</reference>
<dbReference type="EMBL" id="MPGH01000060">
    <property type="protein sequence ID" value="OLN92080.1"/>
    <property type="molecule type" value="Genomic_DNA"/>
</dbReference>
<dbReference type="STRING" id="708187.A0A1Q8RY86"/>
<feature type="compositionally biased region" description="Basic and acidic residues" evidence="2">
    <location>
        <begin position="673"/>
        <end position="694"/>
    </location>
</feature>
<evidence type="ECO:0000259" key="4">
    <source>
        <dbReference type="Pfam" id="PF10363"/>
    </source>
</evidence>
<feature type="region of interest" description="Disordered" evidence="2">
    <location>
        <begin position="673"/>
        <end position="703"/>
    </location>
</feature>
<dbReference type="PANTHER" id="PTHR20959">
    <property type="entry name" value="TRANSPORT AND GOLGI ORGANIZATION PROTEIN 6 FAMILY MEMBER"/>
    <property type="match status" value="1"/>
</dbReference>
<evidence type="ECO:0000313" key="5">
    <source>
        <dbReference type="EMBL" id="OLN92080.1"/>
    </source>
</evidence>
<dbReference type="AlphaFoldDB" id="A0A1Q8RY86"/>